<dbReference type="GO" id="GO:0000387">
    <property type="term" value="P:spliceosomal snRNP assembly"/>
    <property type="evidence" value="ECO:0007669"/>
    <property type="project" value="InterPro"/>
</dbReference>
<dbReference type="EMBL" id="MCFF01000007">
    <property type="protein sequence ID" value="ORZ26280.1"/>
    <property type="molecule type" value="Genomic_DNA"/>
</dbReference>
<organism evidence="2 3">
    <name type="scientific">Lobosporangium transversale</name>
    <dbReference type="NCBI Taxonomy" id="64571"/>
    <lineage>
        <taxon>Eukaryota</taxon>
        <taxon>Fungi</taxon>
        <taxon>Fungi incertae sedis</taxon>
        <taxon>Mucoromycota</taxon>
        <taxon>Mortierellomycotina</taxon>
        <taxon>Mortierellomycetes</taxon>
        <taxon>Mortierellales</taxon>
        <taxon>Mortierellaceae</taxon>
        <taxon>Lobosporangium</taxon>
    </lineage>
</organism>
<dbReference type="PANTHER" id="PTHR12794:SF0">
    <property type="entry name" value="GEM-ASSOCIATED PROTEIN 2"/>
    <property type="match status" value="1"/>
</dbReference>
<accession>A0A1Y2GVF9</accession>
<keyword evidence="3" id="KW-1185">Reference proteome</keyword>
<dbReference type="GeneID" id="33565053"/>
<dbReference type="Gene3D" id="1.20.58.1070">
    <property type="match status" value="1"/>
</dbReference>
<dbReference type="InterPro" id="IPR035426">
    <property type="entry name" value="Gemin2/Brr1"/>
</dbReference>
<name>A0A1Y2GVF9_9FUNG</name>
<dbReference type="GO" id="GO:0005634">
    <property type="term" value="C:nucleus"/>
    <property type="evidence" value="ECO:0007669"/>
    <property type="project" value="TreeGrafter"/>
</dbReference>
<dbReference type="PANTHER" id="PTHR12794">
    <property type="entry name" value="GEMIN2"/>
    <property type="match status" value="1"/>
</dbReference>
<dbReference type="Pfam" id="PF04938">
    <property type="entry name" value="SIP1"/>
    <property type="match status" value="1"/>
</dbReference>
<gene>
    <name evidence="2" type="ORF">BCR41DRAFT_348044</name>
</gene>
<sequence length="328" mass="36323">MDDILPSSGEEYLRMVRAQAKSFPVVVVAPQAQEYLSTKNTSLKYKTDWNSCRPAPEGCAPIKEWKENFMKEFELERARLKKYKSLLAQRNRFDKRNASSSKSCSDQEQRTQSIPLLIMASHDTPLPHMFDEQQWRVLLYGATRVPTVAAAAATPVTVDTSVVTVPNEVDIKESTFLSDTTVSIENATTMTATASFPTEEEEPSLQQDVKLAPQDASISDVVPVAAAAELRPLVESLSQPLASPSLLPLPLPIPVPATSKLTKAQGMMPHPLFLGKWLYALFLKLDPLLESDQVSILRSMAKKCARIRSHLNVSIHLNACVRNHLASI</sequence>
<reference evidence="2 3" key="1">
    <citation type="submission" date="2016-07" db="EMBL/GenBank/DDBJ databases">
        <title>Pervasive Adenine N6-methylation of Active Genes in Fungi.</title>
        <authorList>
            <consortium name="DOE Joint Genome Institute"/>
            <person name="Mondo S.J."/>
            <person name="Dannebaum R.O."/>
            <person name="Kuo R.C."/>
            <person name="Labutti K."/>
            <person name="Haridas S."/>
            <person name="Kuo A."/>
            <person name="Salamov A."/>
            <person name="Ahrendt S.R."/>
            <person name="Lipzen A."/>
            <person name="Sullivan W."/>
            <person name="Andreopoulos W.B."/>
            <person name="Clum A."/>
            <person name="Lindquist E."/>
            <person name="Daum C."/>
            <person name="Ramamoorthy G.K."/>
            <person name="Gryganskyi A."/>
            <person name="Culley D."/>
            <person name="Magnuson J.K."/>
            <person name="James T.Y."/>
            <person name="O'Malley M.A."/>
            <person name="Stajich J.E."/>
            <person name="Spatafora J.W."/>
            <person name="Visel A."/>
            <person name="Grigoriev I.V."/>
        </authorList>
    </citation>
    <scope>NUCLEOTIDE SEQUENCE [LARGE SCALE GENOMIC DNA]</scope>
    <source>
        <strain evidence="2 3">NRRL 3116</strain>
    </source>
</reference>
<dbReference type="Proteomes" id="UP000193648">
    <property type="component" value="Unassembled WGS sequence"/>
</dbReference>
<dbReference type="RefSeq" id="XP_021884045.1">
    <property type="nucleotide sequence ID" value="XM_022023209.1"/>
</dbReference>
<dbReference type="GO" id="GO:0032797">
    <property type="term" value="C:SMN complex"/>
    <property type="evidence" value="ECO:0007669"/>
    <property type="project" value="TreeGrafter"/>
</dbReference>
<dbReference type="AlphaFoldDB" id="A0A1Y2GVF9"/>
<comment type="caution">
    <text evidence="2">The sequence shown here is derived from an EMBL/GenBank/DDBJ whole genome shotgun (WGS) entry which is preliminary data.</text>
</comment>
<evidence type="ECO:0000313" key="2">
    <source>
        <dbReference type="EMBL" id="ORZ26280.1"/>
    </source>
</evidence>
<dbReference type="InParanoid" id="A0A1Y2GVF9"/>
<protein>
    <submittedName>
        <fullName evidence="2">Uncharacterized protein</fullName>
    </submittedName>
</protein>
<evidence type="ECO:0000313" key="3">
    <source>
        <dbReference type="Proteomes" id="UP000193648"/>
    </source>
</evidence>
<dbReference type="OrthoDB" id="428895at2759"/>
<evidence type="ECO:0000256" key="1">
    <source>
        <dbReference type="ARBA" id="ARBA00025758"/>
    </source>
</evidence>
<comment type="similarity">
    <text evidence="1">Belongs to the gemin-2 family.</text>
</comment>
<proteinExistence type="inferred from homology"/>